<dbReference type="EMBL" id="MLAK01000431">
    <property type="protein sequence ID" value="OHT14023.1"/>
    <property type="molecule type" value="Genomic_DNA"/>
</dbReference>
<dbReference type="InterPro" id="IPR052124">
    <property type="entry name" value="Rab9_kelch_effector"/>
</dbReference>
<reference evidence="3" key="1">
    <citation type="submission" date="2016-10" db="EMBL/GenBank/DDBJ databases">
        <authorList>
            <person name="Benchimol M."/>
            <person name="Almeida L.G."/>
            <person name="Vasconcelos A.T."/>
            <person name="Perreira-Neves A."/>
            <person name="Rosa I.A."/>
            <person name="Tasca T."/>
            <person name="Bogo M.R."/>
            <person name="de Souza W."/>
        </authorList>
    </citation>
    <scope>NUCLEOTIDE SEQUENCE [LARGE SCALE GENOMIC DNA]</scope>
    <source>
        <strain evidence="3">K</strain>
    </source>
</reference>
<protein>
    <submittedName>
        <fullName evidence="3">Kelch motif family protein</fullName>
    </submittedName>
</protein>
<keyword evidence="4" id="KW-1185">Reference proteome</keyword>
<dbReference type="Gene3D" id="2.120.10.80">
    <property type="entry name" value="Kelch-type beta propeller"/>
    <property type="match status" value="1"/>
</dbReference>
<dbReference type="AlphaFoldDB" id="A0A1J4KRX1"/>
<keyword evidence="2" id="KW-0677">Repeat</keyword>
<dbReference type="PANTHER" id="PTHR46647">
    <property type="entry name" value="RAB9 EFFECTOR PROTEIN WITH KELCH MOTIFS"/>
    <property type="match status" value="1"/>
</dbReference>
<proteinExistence type="predicted"/>
<name>A0A1J4KRX1_9EUKA</name>
<dbReference type="Proteomes" id="UP000179807">
    <property type="component" value="Unassembled WGS sequence"/>
</dbReference>
<dbReference type="InterPro" id="IPR015915">
    <property type="entry name" value="Kelch-typ_b-propeller"/>
</dbReference>
<sequence>MGNASSSTTFNADYESGIYMPETSSRTRNEINSQYSVAEPRIKNFTLSRRDNHGTWSLHFSESFGPIPRIGQFNAFDDVHNISYIGYGCGYDGKLLNDVWMLNIDELKWKHIKLTGEIKVSPRTDASAVLVENFLYVFGGYDENVFLDQLHQINIENGCVKFIQTCGDSPSPRSHPIFAYFNNSFFIWGGFNGQLPNNLHILDTQTLLWESLPQDVIGRKSAAWTILNEKIYSYGGSKSGGMLIIDMIQKKVSVEVTIGANPPSRVANAGMTSFDRFLFFYGGTDPTHHTFLYGCDTNQMWWFVLHVLPDGETTSLSDGVVCRLGLFMLPRISSFVFNFNKKKRELVAFLGLPINEALPISLINITDPISVLNLREDMYHAFMFDTGLQLKLE</sequence>
<dbReference type="PANTHER" id="PTHR46647:SF1">
    <property type="entry name" value="RAB9 EFFECTOR PROTEIN WITH KELCH MOTIFS"/>
    <property type="match status" value="1"/>
</dbReference>
<dbReference type="OrthoDB" id="10250130at2759"/>
<dbReference type="RefSeq" id="XP_068367159.1">
    <property type="nucleotide sequence ID" value="XM_068498515.1"/>
</dbReference>
<dbReference type="GeneID" id="94833219"/>
<organism evidence="3 4">
    <name type="scientific">Tritrichomonas foetus</name>
    <dbReference type="NCBI Taxonomy" id="1144522"/>
    <lineage>
        <taxon>Eukaryota</taxon>
        <taxon>Metamonada</taxon>
        <taxon>Parabasalia</taxon>
        <taxon>Tritrichomonadida</taxon>
        <taxon>Tritrichomonadidae</taxon>
        <taxon>Tritrichomonas</taxon>
    </lineage>
</organism>
<dbReference type="SUPFAM" id="SSF117281">
    <property type="entry name" value="Kelch motif"/>
    <property type="match status" value="1"/>
</dbReference>
<keyword evidence="1" id="KW-0880">Kelch repeat</keyword>
<dbReference type="VEuPathDB" id="TrichDB:TRFO_15679"/>
<evidence type="ECO:0000256" key="1">
    <source>
        <dbReference type="ARBA" id="ARBA00022441"/>
    </source>
</evidence>
<gene>
    <name evidence="3" type="ORF">TRFO_15679</name>
</gene>
<evidence type="ECO:0000313" key="3">
    <source>
        <dbReference type="EMBL" id="OHT14023.1"/>
    </source>
</evidence>
<evidence type="ECO:0000256" key="2">
    <source>
        <dbReference type="ARBA" id="ARBA00022737"/>
    </source>
</evidence>
<comment type="caution">
    <text evidence="3">The sequence shown here is derived from an EMBL/GenBank/DDBJ whole genome shotgun (WGS) entry which is preliminary data.</text>
</comment>
<dbReference type="Pfam" id="PF24681">
    <property type="entry name" value="Kelch_KLHDC2_KLHL20_DRC7"/>
    <property type="match status" value="1"/>
</dbReference>
<evidence type="ECO:0000313" key="4">
    <source>
        <dbReference type="Proteomes" id="UP000179807"/>
    </source>
</evidence>
<accession>A0A1J4KRX1</accession>